<dbReference type="AlphaFoldDB" id="A0A9P1MDL5"/>
<name>A0A9P1MDL5_9PEZI</name>
<gene>
    <name evidence="1" type="ORF">PPNO1_LOCUS7542</name>
</gene>
<dbReference type="Gene3D" id="3.40.630.30">
    <property type="match status" value="1"/>
</dbReference>
<sequence length="293" mass="33011">MSLHPFCHDAIFRGGSPLPEVSKIRVNCEYRPATLDDMEAVTAVYNAEVQSEGMVADGTEVPVSKFVTIFEECLAEDRPFLVAVHKAKLLNKASWPDEEAFSEYMHWRQETGGLGSGAETIVAFSYLCLFDPSGALGGGKSSFAARIELVVHPHKRRRGFGSGLMDLMLQMTVKDYRPQLEYVWDCPNPGKVYNLYAEDNGKRYRMVLVQTFLKHMSRDALMKRRLFIERIFQFTNMAHIPGAYRSSRTGLPGDGLEGEGEEWQDKAIWGKFCQFSNAEIFGEETRGPDEASI</sequence>
<evidence type="ECO:0000313" key="1">
    <source>
        <dbReference type="EMBL" id="CAI4217946.1"/>
    </source>
</evidence>
<reference evidence="1" key="1">
    <citation type="submission" date="2022-11" db="EMBL/GenBank/DDBJ databases">
        <authorList>
            <person name="Scott C."/>
            <person name="Bruce N."/>
        </authorList>
    </citation>
    <scope>NUCLEOTIDE SEQUENCE</scope>
</reference>
<evidence type="ECO:0008006" key="3">
    <source>
        <dbReference type="Google" id="ProtNLM"/>
    </source>
</evidence>
<dbReference type="InterPro" id="IPR016181">
    <property type="entry name" value="Acyl_CoA_acyltransferase"/>
</dbReference>
<accession>A0A9P1MDL5</accession>
<keyword evidence="2" id="KW-1185">Reference proteome</keyword>
<dbReference type="EMBL" id="CALLCH030000017">
    <property type="protein sequence ID" value="CAI4217946.1"/>
    <property type="molecule type" value="Genomic_DNA"/>
</dbReference>
<dbReference type="Proteomes" id="UP000838763">
    <property type="component" value="Unassembled WGS sequence"/>
</dbReference>
<protein>
    <recommendedName>
        <fullName evidence="3">N-acetyltransferase domain-containing protein</fullName>
    </recommendedName>
</protein>
<dbReference type="SUPFAM" id="SSF55729">
    <property type="entry name" value="Acyl-CoA N-acyltransferases (Nat)"/>
    <property type="match status" value="1"/>
</dbReference>
<dbReference type="OrthoDB" id="2129362at2759"/>
<evidence type="ECO:0000313" key="2">
    <source>
        <dbReference type="Proteomes" id="UP000838763"/>
    </source>
</evidence>
<organism evidence="1 2">
    <name type="scientific">Parascedosporium putredinis</name>
    <dbReference type="NCBI Taxonomy" id="1442378"/>
    <lineage>
        <taxon>Eukaryota</taxon>
        <taxon>Fungi</taxon>
        <taxon>Dikarya</taxon>
        <taxon>Ascomycota</taxon>
        <taxon>Pezizomycotina</taxon>
        <taxon>Sordariomycetes</taxon>
        <taxon>Hypocreomycetidae</taxon>
        <taxon>Microascales</taxon>
        <taxon>Microascaceae</taxon>
        <taxon>Parascedosporium</taxon>
    </lineage>
</organism>
<proteinExistence type="predicted"/>
<comment type="caution">
    <text evidence="1">The sequence shown here is derived from an EMBL/GenBank/DDBJ whole genome shotgun (WGS) entry which is preliminary data.</text>
</comment>